<protein>
    <submittedName>
        <fullName evidence="4">AraC family transcriptional regulator</fullName>
    </submittedName>
</protein>
<proteinExistence type="predicted"/>
<dbReference type="SUPFAM" id="SSF46689">
    <property type="entry name" value="Homeodomain-like"/>
    <property type="match status" value="1"/>
</dbReference>
<dbReference type="SMART" id="SM00342">
    <property type="entry name" value="HTH_ARAC"/>
    <property type="match status" value="1"/>
</dbReference>
<dbReference type="Gene3D" id="1.10.10.60">
    <property type="entry name" value="Homeodomain-like"/>
    <property type="match status" value="1"/>
</dbReference>
<keyword evidence="2" id="KW-0804">Transcription</keyword>
<dbReference type="InterPro" id="IPR018060">
    <property type="entry name" value="HTH_AraC"/>
</dbReference>
<dbReference type="InterPro" id="IPR002818">
    <property type="entry name" value="DJ-1/PfpI"/>
</dbReference>
<dbReference type="CDD" id="cd03137">
    <property type="entry name" value="GATase1_AraC_1"/>
    <property type="match status" value="1"/>
</dbReference>
<reference evidence="5" key="1">
    <citation type="journal article" date="2019" name="Int. J. Syst. Evol. Microbiol.">
        <title>The Global Catalogue of Microorganisms (GCM) 10K type strain sequencing project: providing services to taxonomists for standard genome sequencing and annotation.</title>
        <authorList>
            <consortium name="The Broad Institute Genomics Platform"/>
            <consortium name="The Broad Institute Genome Sequencing Center for Infectious Disease"/>
            <person name="Wu L."/>
            <person name="Ma J."/>
        </authorList>
    </citation>
    <scope>NUCLEOTIDE SEQUENCE [LARGE SCALE GENOMIC DNA]</scope>
    <source>
        <strain evidence="5">CGMCC 1.8859</strain>
    </source>
</reference>
<dbReference type="InterPro" id="IPR009057">
    <property type="entry name" value="Homeodomain-like_sf"/>
</dbReference>
<feature type="domain" description="HTH araC/xylS-type" evidence="3">
    <location>
        <begin position="216"/>
        <end position="305"/>
    </location>
</feature>
<dbReference type="Pfam" id="PF12833">
    <property type="entry name" value="HTH_18"/>
    <property type="match status" value="1"/>
</dbReference>
<keyword evidence="1" id="KW-0805">Transcription regulation</keyword>
<evidence type="ECO:0000259" key="3">
    <source>
        <dbReference type="PROSITE" id="PS01124"/>
    </source>
</evidence>
<dbReference type="PROSITE" id="PS01124">
    <property type="entry name" value="HTH_ARAC_FAMILY_2"/>
    <property type="match status" value="1"/>
</dbReference>
<dbReference type="InterPro" id="IPR029062">
    <property type="entry name" value="Class_I_gatase-like"/>
</dbReference>
<evidence type="ECO:0000256" key="1">
    <source>
        <dbReference type="ARBA" id="ARBA00023015"/>
    </source>
</evidence>
<keyword evidence="5" id="KW-1185">Reference proteome</keyword>
<dbReference type="RefSeq" id="WP_188706024.1">
    <property type="nucleotide sequence ID" value="NZ_BMLX01000006.1"/>
</dbReference>
<evidence type="ECO:0000256" key="2">
    <source>
        <dbReference type="ARBA" id="ARBA00023163"/>
    </source>
</evidence>
<comment type="caution">
    <text evidence="4">The sequence shown here is derived from an EMBL/GenBank/DDBJ whole genome shotgun (WGS) entry which is preliminary data.</text>
</comment>
<accession>A0ABQ2PEB4</accession>
<dbReference type="PANTHER" id="PTHR43130">
    <property type="entry name" value="ARAC-FAMILY TRANSCRIPTIONAL REGULATOR"/>
    <property type="match status" value="1"/>
</dbReference>
<dbReference type="EMBL" id="BMLX01000006">
    <property type="protein sequence ID" value="GGP23519.1"/>
    <property type="molecule type" value="Genomic_DNA"/>
</dbReference>
<dbReference type="SUPFAM" id="SSF52317">
    <property type="entry name" value="Class I glutamine amidotransferase-like"/>
    <property type="match status" value="1"/>
</dbReference>
<dbReference type="Gene3D" id="3.40.50.880">
    <property type="match status" value="1"/>
</dbReference>
<gene>
    <name evidence="4" type="ORF">GCM10010970_35190</name>
</gene>
<dbReference type="InterPro" id="IPR052158">
    <property type="entry name" value="INH-QAR"/>
</dbReference>
<evidence type="ECO:0000313" key="4">
    <source>
        <dbReference type="EMBL" id="GGP23519.1"/>
    </source>
</evidence>
<evidence type="ECO:0000313" key="5">
    <source>
        <dbReference type="Proteomes" id="UP000637267"/>
    </source>
</evidence>
<dbReference type="PANTHER" id="PTHR43130:SF3">
    <property type="entry name" value="HTH-TYPE TRANSCRIPTIONAL REGULATOR RV1931C"/>
    <property type="match status" value="1"/>
</dbReference>
<dbReference type="Pfam" id="PF01965">
    <property type="entry name" value="DJ-1_PfpI"/>
    <property type="match status" value="1"/>
</dbReference>
<organism evidence="4 5">
    <name type="scientific">Silvimonas iriomotensis</name>
    <dbReference type="NCBI Taxonomy" id="449662"/>
    <lineage>
        <taxon>Bacteria</taxon>
        <taxon>Pseudomonadati</taxon>
        <taxon>Pseudomonadota</taxon>
        <taxon>Betaproteobacteria</taxon>
        <taxon>Neisseriales</taxon>
        <taxon>Chitinibacteraceae</taxon>
        <taxon>Silvimonas</taxon>
    </lineage>
</organism>
<sequence length="305" mass="33148">MNAAVLDVWFVATDGLLLLDLAGPAEAFRMVGDEHFRLHFAGPRPRLQALSGAVLADLEPLPDTLTGPALVLVPGHDPGMDGAGGDAIVAWLRRVLPQPGVQLATVCAGALYAGRAGLLDGRRCTTHYAHTRDLQALAPGAKVEADRVFVQDGQVWTSAGVTAGIDLALQLIATQVSPQCAADVARRLVVYFRRGGDDPQLSAWFMHRNHLHPLVHRVQEKLAHDVAADWSLETMAELVHVTPRHLTRLFREHANVAPTTYLRLLRVAQAQSLLADSRLPMERVAELSGFGSARDLRRVLARARQ</sequence>
<name>A0ABQ2PEB4_9NEIS</name>
<dbReference type="Proteomes" id="UP000637267">
    <property type="component" value="Unassembled WGS sequence"/>
</dbReference>